<name>A0ABS2XSU4_POLSP</name>
<feature type="non-terminal residue" evidence="1">
    <location>
        <position position="1"/>
    </location>
</feature>
<protein>
    <submittedName>
        <fullName evidence="1">SRC1 kinase</fullName>
    </submittedName>
</protein>
<keyword evidence="1" id="KW-0418">Kinase</keyword>
<keyword evidence="1" id="KW-0808">Transferase</keyword>
<accession>A0ABS2XSU4</accession>
<reference evidence="1" key="1">
    <citation type="journal article" date="2021" name="Cell">
        <title>Tracing the genetic footprints of vertebrate landing in non-teleost ray-finned fishes.</title>
        <authorList>
            <person name="Bi X."/>
            <person name="Wang K."/>
            <person name="Yang L."/>
            <person name="Pan H."/>
            <person name="Jiang H."/>
            <person name="Wei Q."/>
            <person name="Fang M."/>
            <person name="Yu H."/>
            <person name="Zhu C."/>
            <person name="Cai Y."/>
            <person name="He Y."/>
            <person name="Gan X."/>
            <person name="Zeng H."/>
            <person name="Yu D."/>
            <person name="Zhu Y."/>
            <person name="Jiang H."/>
            <person name="Qiu Q."/>
            <person name="Yang H."/>
            <person name="Zhang Y.E."/>
            <person name="Wang W."/>
            <person name="Zhu M."/>
            <person name="He S."/>
            <person name="Zhang G."/>
        </authorList>
    </citation>
    <scope>NUCLEOTIDE SEQUENCE</scope>
    <source>
        <strain evidence="1">Pddl_001</strain>
    </source>
</reference>
<organism evidence="1 2">
    <name type="scientific">Polyodon spathula</name>
    <name type="common">North American paddlefish</name>
    <name type="synonym">Squalus spathula</name>
    <dbReference type="NCBI Taxonomy" id="7913"/>
    <lineage>
        <taxon>Eukaryota</taxon>
        <taxon>Metazoa</taxon>
        <taxon>Chordata</taxon>
        <taxon>Craniata</taxon>
        <taxon>Vertebrata</taxon>
        <taxon>Euteleostomi</taxon>
        <taxon>Actinopterygii</taxon>
        <taxon>Chondrostei</taxon>
        <taxon>Acipenseriformes</taxon>
        <taxon>Polyodontidae</taxon>
        <taxon>Polyodon</taxon>
    </lineage>
</organism>
<dbReference type="GO" id="GO:0016301">
    <property type="term" value="F:kinase activity"/>
    <property type="evidence" value="ECO:0007669"/>
    <property type="project" value="UniProtKB-KW"/>
</dbReference>
<evidence type="ECO:0000313" key="2">
    <source>
        <dbReference type="Proteomes" id="UP001166093"/>
    </source>
</evidence>
<dbReference type="Gene3D" id="3.30.200.20">
    <property type="entry name" value="Phosphorylase Kinase, domain 1"/>
    <property type="match status" value="1"/>
</dbReference>
<dbReference type="Proteomes" id="UP001166093">
    <property type="component" value="Unassembled WGS sequence"/>
</dbReference>
<dbReference type="EMBL" id="JAAWVQ010070106">
    <property type="protein sequence ID" value="MBN3277430.1"/>
    <property type="molecule type" value="Genomic_DNA"/>
</dbReference>
<gene>
    <name evidence="1" type="primary">Srca</name>
    <name evidence="1" type="ORF">GTO93_0000298</name>
</gene>
<evidence type="ECO:0000313" key="1">
    <source>
        <dbReference type="EMBL" id="MBN3277430.1"/>
    </source>
</evidence>
<sequence>MCVIMQLLVMKHFHISIYKLNTFSHWLGLGKVPLSLLTVLRWVTLACKSISPPPPLLSSPLPSSPPLRPSSPGSNDGLCSCLLKACPNSTPQTLGLSHDAWEISRDTLRLDTKLGQGCFGDVWMEIIAQNHSATPSALF</sequence>
<keyword evidence="2" id="KW-1185">Reference proteome</keyword>
<feature type="non-terminal residue" evidence="1">
    <location>
        <position position="139"/>
    </location>
</feature>
<proteinExistence type="predicted"/>
<comment type="caution">
    <text evidence="1">The sequence shown here is derived from an EMBL/GenBank/DDBJ whole genome shotgun (WGS) entry which is preliminary data.</text>
</comment>